<feature type="domain" description="Knr4/Smi1-like" evidence="1">
    <location>
        <begin position="55"/>
        <end position="172"/>
    </location>
</feature>
<comment type="caution">
    <text evidence="2">The sequence shown here is derived from an EMBL/GenBank/DDBJ whole genome shotgun (WGS) entry which is preliminary data.</text>
</comment>
<dbReference type="SUPFAM" id="SSF160631">
    <property type="entry name" value="SMI1/KNR4-like"/>
    <property type="match status" value="1"/>
</dbReference>
<evidence type="ECO:0000313" key="3">
    <source>
        <dbReference type="Proteomes" id="UP001595999"/>
    </source>
</evidence>
<dbReference type="InterPro" id="IPR018958">
    <property type="entry name" value="Knr4/Smi1-like_dom"/>
</dbReference>
<gene>
    <name evidence="2" type="ORF">ACFO0R_22150</name>
</gene>
<name>A0ABV9A019_9NEIS</name>
<dbReference type="RefSeq" id="WP_231462042.1">
    <property type="nucleotide sequence ID" value="NZ_JAJOHW010000056.1"/>
</dbReference>
<dbReference type="InterPro" id="IPR037883">
    <property type="entry name" value="Knr4/Smi1-like_sf"/>
</dbReference>
<protein>
    <submittedName>
        <fullName evidence="2">SMI1/KNR4 family protein</fullName>
    </submittedName>
</protein>
<evidence type="ECO:0000259" key="1">
    <source>
        <dbReference type="Pfam" id="PF09346"/>
    </source>
</evidence>
<dbReference type="Pfam" id="PF09346">
    <property type="entry name" value="SMI1_KNR4"/>
    <property type="match status" value="1"/>
</dbReference>
<accession>A0ABV9A019</accession>
<dbReference type="Proteomes" id="UP001595999">
    <property type="component" value="Unassembled WGS sequence"/>
</dbReference>
<sequence>MATYLPLGVGPAEMELLLKHGIKYDKRQKRQLLEAYHDQARPTLAVLLDYFSARKLKIPQDYLDFLSQHNGGRPEPGSLRLQTQSISIQYFYAYSSPLEACTLDYASTLYQGRIPHGLLPIAHDSSGSLLLLNGSQVDSGHIYYWNHDNEADCTVEACWDNMLKLASSFSELERLLQQSPS</sequence>
<evidence type="ECO:0000313" key="2">
    <source>
        <dbReference type="EMBL" id="MFC4492321.1"/>
    </source>
</evidence>
<dbReference type="EMBL" id="JBHSEK010000025">
    <property type="protein sequence ID" value="MFC4492321.1"/>
    <property type="molecule type" value="Genomic_DNA"/>
</dbReference>
<reference evidence="3" key="1">
    <citation type="journal article" date="2019" name="Int. J. Syst. Evol. Microbiol.">
        <title>The Global Catalogue of Microorganisms (GCM) 10K type strain sequencing project: providing services to taxonomists for standard genome sequencing and annotation.</title>
        <authorList>
            <consortium name="The Broad Institute Genomics Platform"/>
            <consortium name="The Broad Institute Genome Sequencing Center for Infectious Disease"/>
            <person name="Wu L."/>
            <person name="Ma J."/>
        </authorList>
    </citation>
    <scope>NUCLEOTIDE SEQUENCE [LARGE SCALE GENOMIC DNA]</scope>
    <source>
        <strain evidence="3">CGMCC 4.7608</strain>
    </source>
</reference>
<proteinExistence type="predicted"/>
<organism evidence="2 3">
    <name type="scientific">Chromobacterium aquaticum</name>
    <dbReference type="NCBI Taxonomy" id="467180"/>
    <lineage>
        <taxon>Bacteria</taxon>
        <taxon>Pseudomonadati</taxon>
        <taxon>Pseudomonadota</taxon>
        <taxon>Betaproteobacteria</taxon>
        <taxon>Neisseriales</taxon>
        <taxon>Chromobacteriaceae</taxon>
        <taxon>Chromobacterium</taxon>
    </lineage>
</organism>
<keyword evidence="3" id="KW-1185">Reference proteome</keyword>
<dbReference type="Gene3D" id="3.40.1580.10">
    <property type="entry name" value="SMI1/KNR4-like"/>
    <property type="match status" value="1"/>
</dbReference>